<evidence type="ECO:0000313" key="2">
    <source>
        <dbReference type="Proteomes" id="UP001059819"/>
    </source>
</evidence>
<gene>
    <name evidence="1" type="ORF">NX779_02445</name>
</gene>
<accession>A0ABY5TVF9</accession>
<protein>
    <submittedName>
        <fullName evidence="1">Uncharacterized protein</fullName>
    </submittedName>
</protein>
<sequence length="41" mass="4877">MKEYHDDPLTVIKAVIANFPLSWTKEQAKTKLDEIFKEKNR</sequence>
<dbReference type="EMBL" id="CP103424">
    <property type="protein sequence ID" value="UWD34653.1"/>
    <property type="molecule type" value="Genomic_DNA"/>
</dbReference>
<evidence type="ECO:0000313" key="1">
    <source>
        <dbReference type="EMBL" id="UWD34653.1"/>
    </source>
</evidence>
<organism evidence="1 2">
    <name type="scientific">Mycoplasma cottewii</name>
    <dbReference type="NCBI Taxonomy" id="51364"/>
    <lineage>
        <taxon>Bacteria</taxon>
        <taxon>Bacillati</taxon>
        <taxon>Mycoplasmatota</taxon>
        <taxon>Mollicutes</taxon>
        <taxon>Mycoplasmataceae</taxon>
        <taxon>Mycoplasma</taxon>
    </lineage>
</organism>
<reference evidence="1" key="1">
    <citation type="submission" date="2022-08" db="EMBL/GenBank/DDBJ databases">
        <title>Complete genome sequence of Mycoplasma cottewii type strain VIS.</title>
        <authorList>
            <person name="Spergser J."/>
        </authorList>
    </citation>
    <scope>NUCLEOTIDE SEQUENCE</scope>
    <source>
        <strain evidence="1">VIS</strain>
    </source>
</reference>
<keyword evidence="2" id="KW-1185">Reference proteome</keyword>
<name>A0ABY5TVF9_9MOLU</name>
<dbReference type="Proteomes" id="UP001059819">
    <property type="component" value="Chromosome"/>
</dbReference>
<proteinExistence type="predicted"/>